<dbReference type="AlphaFoldDB" id="A0A1W2BBE4"/>
<dbReference type="OrthoDB" id="9914358at2"/>
<evidence type="ECO:0000313" key="1">
    <source>
        <dbReference type="EMBL" id="SMC70307.1"/>
    </source>
</evidence>
<accession>A0A1W2BBE4</accession>
<gene>
    <name evidence="1" type="ORF">SAMN06296427_10631</name>
</gene>
<name>A0A1W2BBE4_9FLAO</name>
<dbReference type="EMBL" id="FWXS01000006">
    <property type="protein sequence ID" value="SMC70307.1"/>
    <property type="molecule type" value="Genomic_DNA"/>
</dbReference>
<dbReference type="RefSeq" id="WP_084017522.1">
    <property type="nucleotide sequence ID" value="NZ_FWXS01000006.1"/>
</dbReference>
<keyword evidence="2" id="KW-1185">Reference proteome</keyword>
<dbReference type="Proteomes" id="UP000192393">
    <property type="component" value="Unassembled WGS sequence"/>
</dbReference>
<evidence type="ECO:0000313" key="2">
    <source>
        <dbReference type="Proteomes" id="UP000192393"/>
    </source>
</evidence>
<reference evidence="1 2" key="1">
    <citation type="submission" date="2017-04" db="EMBL/GenBank/DDBJ databases">
        <authorList>
            <person name="Afonso C.L."/>
            <person name="Miller P.J."/>
            <person name="Scott M.A."/>
            <person name="Spackman E."/>
            <person name="Goraichik I."/>
            <person name="Dimitrov K.M."/>
            <person name="Suarez D.L."/>
            <person name="Swayne D.E."/>
        </authorList>
    </citation>
    <scope>NUCLEOTIDE SEQUENCE [LARGE SCALE GENOMIC DNA]</scope>
    <source>
        <strain evidence="1 2">CGMCC 1.12708</strain>
    </source>
</reference>
<organism evidence="1 2">
    <name type="scientific">Moheibacter sediminis</name>
    <dbReference type="NCBI Taxonomy" id="1434700"/>
    <lineage>
        <taxon>Bacteria</taxon>
        <taxon>Pseudomonadati</taxon>
        <taxon>Bacteroidota</taxon>
        <taxon>Flavobacteriia</taxon>
        <taxon>Flavobacteriales</taxon>
        <taxon>Weeksellaceae</taxon>
        <taxon>Moheibacter</taxon>
    </lineage>
</organism>
<dbReference type="STRING" id="1434700.SAMN06296427_10631"/>
<protein>
    <submittedName>
        <fullName evidence="1">Uncharacterized protein</fullName>
    </submittedName>
</protein>
<sequence length="154" mass="18087">MKKIIIIILGIFLAFILIIFLIIKGVESTPMHKDHQNFIENFDLELKGEIIEIKSDTSLRIACLRVEESNYKDYNQIDNNRFFIRVKDSLAVMIYSVKDLRRPRHHQYKIGSKLVINLDNNKKIIEIDNGDTIDVHSIRKFPVRDYLKNSCIPD</sequence>
<proteinExistence type="predicted"/>